<dbReference type="Gene3D" id="1.10.260.40">
    <property type="entry name" value="lambda repressor-like DNA-binding domains"/>
    <property type="match status" value="1"/>
</dbReference>
<evidence type="ECO:0000256" key="1">
    <source>
        <dbReference type="ARBA" id="ARBA00023125"/>
    </source>
</evidence>
<sequence length="62" mass="7421">MREWLKDYRIKKELTQTEVASRIGVARTTYAMYEQGKRTPSFKIAKKIANTLEFNFEKFLDE</sequence>
<keyword evidence="1" id="KW-0238">DNA-binding</keyword>
<dbReference type="GO" id="GO:0003677">
    <property type="term" value="F:DNA binding"/>
    <property type="evidence" value="ECO:0007669"/>
    <property type="project" value="UniProtKB-KW"/>
</dbReference>
<dbReference type="PANTHER" id="PTHR46558:SF11">
    <property type="entry name" value="HTH-TYPE TRANSCRIPTIONAL REGULATOR XRE"/>
    <property type="match status" value="1"/>
</dbReference>
<dbReference type="EMBL" id="AODM01000076">
    <property type="protein sequence ID" value="EUJ46209.1"/>
    <property type="molecule type" value="Genomic_DNA"/>
</dbReference>
<protein>
    <submittedName>
        <fullName evidence="3">XRE family transcriptional regulator</fullName>
    </submittedName>
</protein>
<dbReference type="InterPro" id="IPR001387">
    <property type="entry name" value="Cro/C1-type_HTH"/>
</dbReference>
<dbReference type="SUPFAM" id="SSF47413">
    <property type="entry name" value="lambda repressor-like DNA-binding domains"/>
    <property type="match status" value="1"/>
</dbReference>
<gene>
    <name evidence="3" type="ORF">MCOL2_19139</name>
</gene>
<dbReference type="CDD" id="cd00093">
    <property type="entry name" value="HTH_XRE"/>
    <property type="match status" value="1"/>
</dbReference>
<dbReference type="RefSeq" id="WP_036065191.1">
    <property type="nucleotide sequence ID" value="NZ_AODM01000076.1"/>
</dbReference>
<organism evidence="3 4">
    <name type="scientific">Listeria fleischmannii FSL S10-1203</name>
    <dbReference type="NCBI Taxonomy" id="1265822"/>
    <lineage>
        <taxon>Bacteria</taxon>
        <taxon>Bacillati</taxon>
        <taxon>Bacillota</taxon>
        <taxon>Bacilli</taxon>
        <taxon>Bacillales</taxon>
        <taxon>Listeriaceae</taxon>
        <taxon>Listeria</taxon>
    </lineage>
</organism>
<evidence type="ECO:0000313" key="4">
    <source>
        <dbReference type="Proteomes" id="UP000019241"/>
    </source>
</evidence>
<dbReference type="Pfam" id="PF01381">
    <property type="entry name" value="HTH_3"/>
    <property type="match status" value="1"/>
</dbReference>
<dbReference type="AlphaFoldDB" id="W7D2N3"/>
<proteinExistence type="predicted"/>
<evidence type="ECO:0000313" key="3">
    <source>
        <dbReference type="EMBL" id="EUJ46209.1"/>
    </source>
</evidence>
<dbReference type="PATRIC" id="fig|1265822.4.peg.3910"/>
<dbReference type="InterPro" id="IPR010982">
    <property type="entry name" value="Lambda_DNA-bd_dom_sf"/>
</dbReference>
<comment type="caution">
    <text evidence="3">The sequence shown here is derived from an EMBL/GenBank/DDBJ whole genome shotgun (WGS) entry which is preliminary data.</text>
</comment>
<dbReference type="PROSITE" id="PS50943">
    <property type="entry name" value="HTH_CROC1"/>
    <property type="match status" value="1"/>
</dbReference>
<feature type="domain" description="HTH cro/C1-type" evidence="2">
    <location>
        <begin position="5"/>
        <end position="59"/>
    </location>
</feature>
<dbReference type="Proteomes" id="UP000019241">
    <property type="component" value="Unassembled WGS sequence"/>
</dbReference>
<dbReference type="PANTHER" id="PTHR46558">
    <property type="entry name" value="TRACRIPTIONAL REGULATORY PROTEIN-RELATED-RELATED"/>
    <property type="match status" value="1"/>
</dbReference>
<reference evidence="3 4" key="1">
    <citation type="submission" date="2012-12" db="EMBL/GenBank/DDBJ databases">
        <title>Novel taxa of Listeriaceae from agricultural environments in the United States.</title>
        <authorList>
            <person name="den Bakker H.C."/>
            <person name="Allred A."/>
            <person name="Warchocki S."/>
            <person name="Wright E.M."/>
            <person name="Burrell A."/>
            <person name="Nightingale K.K."/>
            <person name="Kephart D."/>
            <person name="Wiedmann M."/>
        </authorList>
    </citation>
    <scope>NUCLEOTIDE SEQUENCE [LARGE SCALE GENOMIC DNA]</scope>
    <source>
        <strain evidence="3 4">FSL S10-1203</strain>
    </source>
</reference>
<accession>W7D2N3</accession>
<name>W7D2N3_9LIST</name>
<evidence type="ECO:0000259" key="2">
    <source>
        <dbReference type="PROSITE" id="PS50943"/>
    </source>
</evidence>
<dbReference type="SMART" id="SM00530">
    <property type="entry name" value="HTH_XRE"/>
    <property type="match status" value="1"/>
</dbReference>